<dbReference type="EMBL" id="UINC01040734">
    <property type="protein sequence ID" value="SVB41024.1"/>
    <property type="molecule type" value="Genomic_DNA"/>
</dbReference>
<dbReference type="AlphaFoldDB" id="A0A382DSU7"/>
<reference evidence="1" key="1">
    <citation type="submission" date="2018-05" db="EMBL/GenBank/DDBJ databases">
        <authorList>
            <person name="Lanie J.A."/>
            <person name="Ng W.-L."/>
            <person name="Kazmierczak K.M."/>
            <person name="Andrzejewski T.M."/>
            <person name="Davidsen T.M."/>
            <person name="Wayne K.J."/>
            <person name="Tettelin H."/>
            <person name="Glass J.I."/>
            <person name="Rusch D."/>
            <person name="Podicherti R."/>
            <person name="Tsui H.-C.T."/>
            <person name="Winkler M.E."/>
        </authorList>
    </citation>
    <scope>NUCLEOTIDE SEQUENCE</scope>
</reference>
<organism evidence="1">
    <name type="scientific">marine metagenome</name>
    <dbReference type="NCBI Taxonomy" id="408172"/>
    <lineage>
        <taxon>unclassified sequences</taxon>
        <taxon>metagenomes</taxon>
        <taxon>ecological metagenomes</taxon>
    </lineage>
</organism>
<name>A0A382DSU7_9ZZZZ</name>
<accession>A0A382DSU7</accession>
<protein>
    <submittedName>
        <fullName evidence="1">Uncharacterized protein</fullName>
    </submittedName>
</protein>
<proteinExistence type="predicted"/>
<sequence length="52" mass="5598">MIFSLSVAMIISLAWLFDAAKKTRSISVLPEISTSAFPESLLESNLAGITII</sequence>
<evidence type="ECO:0000313" key="1">
    <source>
        <dbReference type="EMBL" id="SVB41024.1"/>
    </source>
</evidence>
<gene>
    <name evidence="1" type="ORF">METZ01_LOCUS193878</name>
</gene>